<dbReference type="EMBL" id="QTTT01000001">
    <property type="protein sequence ID" value="REE95133.1"/>
    <property type="molecule type" value="Genomic_DNA"/>
</dbReference>
<gene>
    <name evidence="2" type="ORF">DFJ69_0514</name>
</gene>
<proteinExistence type="predicted"/>
<feature type="signal peptide" evidence="1">
    <location>
        <begin position="1"/>
        <end position="21"/>
    </location>
</feature>
<sequence length="58" mass="6103">MHGKWGAMNKKWVKLSALAFAAWYVITRPDGAADLVSNAMGGLGHAAESLSTFVSAIP</sequence>
<evidence type="ECO:0000313" key="3">
    <source>
        <dbReference type="Proteomes" id="UP000256661"/>
    </source>
</evidence>
<organism evidence="2 3">
    <name type="scientific">Thermomonospora umbrina</name>
    <dbReference type="NCBI Taxonomy" id="111806"/>
    <lineage>
        <taxon>Bacteria</taxon>
        <taxon>Bacillati</taxon>
        <taxon>Actinomycetota</taxon>
        <taxon>Actinomycetes</taxon>
        <taxon>Streptosporangiales</taxon>
        <taxon>Thermomonosporaceae</taxon>
        <taxon>Thermomonospora</taxon>
    </lineage>
</organism>
<keyword evidence="1" id="KW-0732">Signal</keyword>
<feature type="chain" id="PRO_5039607000" evidence="1">
    <location>
        <begin position="22"/>
        <end position="58"/>
    </location>
</feature>
<dbReference type="AlphaFoldDB" id="A0A3D9SMH2"/>
<comment type="caution">
    <text evidence="2">The sequence shown here is derived from an EMBL/GenBank/DDBJ whole genome shotgun (WGS) entry which is preliminary data.</text>
</comment>
<evidence type="ECO:0000256" key="1">
    <source>
        <dbReference type="SAM" id="SignalP"/>
    </source>
</evidence>
<keyword evidence="3" id="KW-1185">Reference proteome</keyword>
<protein>
    <submittedName>
        <fullName evidence="2">Uncharacterized protein</fullName>
    </submittedName>
</protein>
<name>A0A3D9SMH2_9ACTN</name>
<dbReference type="Proteomes" id="UP000256661">
    <property type="component" value="Unassembled WGS sequence"/>
</dbReference>
<evidence type="ECO:0000313" key="2">
    <source>
        <dbReference type="EMBL" id="REE95133.1"/>
    </source>
</evidence>
<reference evidence="2 3" key="1">
    <citation type="submission" date="2018-08" db="EMBL/GenBank/DDBJ databases">
        <title>Sequencing the genomes of 1000 actinobacteria strains.</title>
        <authorList>
            <person name="Klenk H.-P."/>
        </authorList>
    </citation>
    <scope>NUCLEOTIDE SEQUENCE [LARGE SCALE GENOMIC DNA]</scope>
    <source>
        <strain evidence="2 3">DSM 43927</strain>
    </source>
</reference>
<accession>A0A3D9SMH2</accession>